<keyword evidence="1" id="KW-0614">Plasmid</keyword>
<name>A0A8X6FSJ3_SERMA</name>
<dbReference type="EMBL" id="LC545852">
    <property type="protein sequence ID" value="BCG07099.1"/>
    <property type="molecule type" value="Genomic_DNA"/>
</dbReference>
<protein>
    <submittedName>
        <fullName evidence="1">Uncharacterized protein</fullName>
    </submittedName>
</protein>
<dbReference type="AlphaFoldDB" id="A0A8X6FSJ3"/>
<organism evidence="1">
    <name type="scientific">Serratia marcescens</name>
    <dbReference type="NCBI Taxonomy" id="615"/>
    <lineage>
        <taxon>Bacteria</taxon>
        <taxon>Pseudomonadati</taxon>
        <taxon>Pseudomonadota</taxon>
        <taxon>Gammaproteobacteria</taxon>
        <taxon>Enterobacterales</taxon>
        <taxon>Yersiniaceae</taxon>
        <taxon>Serratia</taxon>
    </lineage>
</organism>
<accession>A0A8X6FSJ3</accession>
<proteinExistence type="predicted"/>
<geneLocation type="plasmid" evidence="1">
    <name>pSm10-1</name>
</geneLocation>
<sequence>MPTASTAALEHNRAGLAFGDGTGRHYAAAAEEVDLERCRQAQPAPFAAPATPAIAAWRYHGRAAFDTLRRPTVIPPGDPGRLPCPPGIAFHYSLKW</sequence>
<reference evidence="1" key="1">
    <citation type="journal article" date="2021" name="J Glob Antimicrob Resist">
        <title>Genomic characterization and epidemiology of nosocomial Serratia marcescens isolates resistant to ceftazidime and their plasmids mediating rare blaTEM-61.</title>
        <authorList>
            <person name="Hayashi W."/>
            <person name="Yoshida S."/>
            <person name="Izumi K."/>
            <person name="Koide S."/>
            <person name="Soga E."/>
            <person name="Takizawa S."/>
            <person name="Arakawa Y."/>
            <person name="Nagano Y."/>
            <person name="Nagano N."/>
        </authorList>
    </citation>
    <scope>NUCLEOTIDE SEQUENCE</scope>
    <source>
        <strain evidence="1">Sm10</strain>
    </source>
</reference>
<evidence type="ECO:0000313" key="1">
    <source>
        <dbReference type="EMBL" id="BCG07099.1"/>
    </source>
</evidence>